<sequence length="240" mass="25237">MSRDGAVSPGGVSVLEGRYRRLLRVLPAWYRAEREEEMVGIFLAERAEGPDADLDLEHGWPGWGEAWATVDLAVRVRFGAARRAGVLARVVALAGVLGHVVAAGQGLGSVVRFGGGWVWWFDALVAVAVAGVAWRQWAAVKAAIGVLGVHGLLVAQEPWALVPVVLSWVTVVALVLGWHREAPSVPRARWCAAVVAGLVPGAAWGLVVPLSPVAFGVAAAVTTGVVVVVRPWRAAGSPPR</sequence>
<evidence type="ECO:0000313" key="2">
    <source>
        <dbReference type="EMBL" id="GAA0222761.1"/>
    </source>
</evidence>
<keyword evidence="3" id="KW-1185">Reference proteome</keyword>
<keyword evidence="1" id="KW-0812">Transmembrane</keyword>
<feature type="transmembrane region" description="Helical" evidence="1">
    <location>
        <begin position="161"/>
        <end position="178"/>
    </location>
</feature>
<dbReference type="EMBL" id="BAAABU010000003">
    <property type="protein sequence ID" value="GAA0222761.1"/>
    <property type="molecule type" value="Genomic_DNA"/>
</dbReference>
<organism evidence="2 3">
    <name type="scientific">Saccharothrix mutabilis subsp. mutabilis</name>
    <dbReference type="NCBI Taxonomy" id="66855"/>
    <lineage>
        <taxon>Bacteria</taxon>
        <taxon>Bacillati</taxon>
        <taxon>Actinomycetota</taxon>
        <taxon>Actinomycetes</taxon>
        <taxon>Pseudonocardiales</taxon>
        <taxon>Pseudonocardiaceae</taxon>
        <taxon>Saccharothrix</taxon>
    </lineage>
</organism>
<feature type="transmembrane region" description="Helical" evidence="1">
    <location>
        <begin position="117"/>
        <end position="134"/>
    </location>
</feature>
<gene>
    <name evidence="2" type="ORF">GCM10010492_21140</name>
</gene>
<evidence type="ECO:0000256" key="1">
    <source>
        <dbReference type="SAM" id="Phobius"/>
    </source>
</evidence>
<accession>A0ABP3D454</accession>
<name>A0ABP3D454_9PSEU</name>
<keyword evidence="1" id="KW-0472">Membrane</keyword>
<feature type="transmembrane region" description="Helical" evidence="1">
    <location>
        <begin position="139"/>
        <end position="155"/>
    </location>
</feature>
<keyword evidence="1" id="KW-1133">Transmembrane helix</keyword>
<reference evidence="3" key="1">
    <citation type="journal article" date="2019" name="Int. J. Syst. Evol. Microbiol.">
        <title>The Global Catalogue of Microorganisms (GCM) 10K type strain sequencing project: providing services to taxonomists for standard genome sequencing and annotation.</title>
        <authorList>
            <consortium name="The Broad Institute Genomics Platform"/>
            <consortium name="The Broad Institute Genome Sequencing Center for Infectious Disease"/>
            <person name="Wu L."/>
            <person name="Ma J."/>
        </authorList>
    </citation>
    <scope>NUCLEOTIDE SEQUENCE [LARGE SCALE GENOMIC DNA]</scope>
    <source>
        <strain evidence="3">JCM 3380</strain>
    </source>
</reference>
<dbReference type="Proteomes" id="UP001500416">
    <property type="component" value="Unassembled WGS sequence"/>
</dbReference>
<comment type="caution">
    <text evidence="2">The sequence shown here is derived from an EMBL/GenBank/DDBJ whole genome shotgun (WGS) entry which is preliminary data.</text>
</comment>
<dbReference type="RefSeq" id="WP_343933520.1">
    <property type="nucleotide sequence ID" value="NZ_BAAABU010000003.1"/>
</dbReference>
<evidence type="ECO:0000313" key="3">
    <source>
        <dbReference type="Proteomes" id="UP001500416"/>
    </source>
</evidence>
<feature type="transmembrane region" description="Helical" evidence="1">
    <location>
        <begin position="190"/>
        <end position="207"/>
    </location>
</feature>
<protein>
    <submittedName>
        <fullName evidence="2">Uncharacterized protein</fullName>
    </submittedName>
</protein>
<feature type="transmembrane region" description="Helical" evidence="1">
    <location>
        <begin position="213"/>
        <end position="232"/>
    </location>
</feature>
<proteinExistence type="predicted"/>
<feature type="transmembrane region" description="Helical" evidence="1">
    <location>
        <begin position="86"/>
        <end position="105"/>
    </location>
</feature>